<keyword evidence="3" id="KW-1185">Reference proteome</keyword>
<evidence type="ECO:0000313" key="3">
    <source>
        <dbReference type="Proteomes" id="UP000194236"/>
    </source>
</evidence>
<feature type="region of interest" description="Disordered" evidence="1">
    <location>
        <begin position="1"/>
        <end position="37"/>
    </location>
</feature>
<name>A0A1Y3AV45_EURMA</name>
<accession>A0A1Y3AV45</accession>
<evidence type="ECO:0000256" key="1">
    <source>
        <dbReference type="SAM" id="MobiDB-lite"/>
    </source>
</evidence>
<sequence length="64" mass="6918">MSTGSLEGYKLGPRKKSGLNGSAIGRPTTSSFNRASSFTKQSSPIVSPFKMKTQEKTTVLTLFF</sequence>
<dbReference type="AlphaFoldDB" id="A0A1Y3AV45"/>
<dbReference type="EMBL" id="MUJZ01056633">
    <property type="protein sequence ID" value="OTF72349.1"/>
    <property type="molecule type" value="Genomic_DNA"/>
</dbReference>
<proteinExistence type="predicted"/>
<dbReference type="Proteomes" id="UP000194236">
    <property type="component" value="Unassembled WGS sequence"/>
</dbReference>
<protein>
    <submittedName>
        <fullName evidence="2">Uncharacterized protein</fullName>
    </submittedName>
</protein>
<reference evidence="2 3" key="1">
    <citation type="submission" date="2017-03" db="EMBL/GenBank/DDBJ databases">
        <title>Genome Survey of Euroglyphus maynei.</title>
        <authorList>
            <person name="Arlian L.G."/>
            <person name="Morgan M.S."/>
            <person name="Rider S.D."/>
        </authorList>
    </citation>
    <scope>NUCLEOTIDE SEQUENCE [LARGE SCALE GENOMIC DNA]</scope>
    <source>
        <strain evidence="2">Arlian Lab</strain>
        <tissue evidence="2">Whole body</tissue>
    </source>
</reference>
<comment type="caution">
    <text evidence="2">The sequence shown here is derived from an EMBL/GenBank/DDBJ whole genome shotgun (WGS) entry which is preliminary data.</text>
</comment>
<gene>
    <name evidence="2" type="ORF">BLA29_012792</name>
</gene>
<feature type="compositionally biased region" description="Polar residues" evidence="1">
    <location>
        <begin position="27"/>
        <end position="37"/>
    </location>
</feature>
<organism evidence="2 3">
    <name type="scientific">Euroglyphus maynei</name>
    <name type="common">Mayne's house dust mite</name>
    <dbReference type="NCBI Taxonomy" id="6958"/>
    <lineage>
        <taxon>Eukaryota</taxon>
        <taxon>Metazoa</taxon>
        <taxon>Ecdysozoa</taxon>
        <taxon>Arthropoda</taxon>
        <taxon>Chelicerata</taxon>
        <taxon>Arachnida</taxon>
        <taxon>Acari</taxon>
        <taxon>Acariformes</taxon>
        <taxon>Sarcoptiformes</taxon>
        <taxon>Astigmata</taxon>
        <taxon>Psoroptidia</taxon>
        <taxon>Analgoidea</taxon>
        <taxon>Pyroglyphidae</taxon>
        <taxon>Pyroglyphinae</taxon>
        <taxon>Euroglyphus</taxon>
    </lineage>
</organism>
<evidence type="ECO:0000313" key="2">
    <source>
        <dbReference type="EMBL" id="OTF72349.1"/>
    </source>
</evidence>